<dbReference type="Proteomes" id="UP000075604">
    <property type="component" value="Unassembled WGS sequence"/>
</dbReference>
<gene>
    <name evidence="1" type="ORF">BE04_46195</name>
</gene>
<dbReference type="InterPro" id="IPR013406">
    <property type="entry name" value="CHP02574_addiction_mod"/>
</dbReference>
<evidence type="ECO:0000313" key="2">
    <source>
        <dbReference type="Proteomes" id="UP000075604"/>
    </source>
</evidence>
<dbReference type="AlphaFoldDB" id="A0A150PGR5"/>
<dbReference type="NCBIfam" id="TIGR02574">
    <property type="entry name" value="stabl_TIGR02574"/>
    <property type="match status" value="1"/>
</dbReference>
<name>A0A150PGR5_SORCE</name>
<comment type="caution">
    <text evidence="1">The sequence shown here is derived from an EMBL/GenBank/DDBJ whole genome shotgun (WGS) entry which is preliminary data.</text>
</comment>
<evidence type="ECO:0008006" key="3">
    <source>
        <dbReference type="Google" id="ProtNLM"/>
    </source>
</evidence>
<organism evidence="1 2">
    <name type="scientific">Sorangium cellulosum</name>
    <name type="common">Polyangium cellulosum</name>
    <dbReference type="NCBI Taxonomy" id="56"/>
    <lineage>
        <taxon>Bacteria</taxon>
        <taxon>Pseudomonadati</taxon>
        <taxon>Myxococcota</taxon>
        <taxon>Polyangia</taxon>
        <taxon>Polyangiales</taxon>
        <taxon>Polyangiaceae</taxon>
        <taxon>Sorangium</taxon>
    </lineage>
</organism>
<dbReference type="EMBL" id="JELX01002605">
    <property type="protein sequence ID" value="KYF54844.1"/>
    <property type="molecule type" value="Genomic_DNA"/>
</dbReference>
<proteinExistence type="predicted"/>
<dbReference type="RefSeq" id="WP_020464846.1">
    <property type="nucleotide sequence ID" value="NZ_CP012672.1"/>
</dbReference>
<sequence length="71" mass="8051">MGKPALDLSKLTADEKLDLIDDLWRSLSSDDLPLSSELRAELDRRLDRLEREGPIGVPWEDVRAEMTTRGS</sequence>
<reference evidence="1 2" key="1">
    <citation type="submission" date="2014-02" db="EMBL/GenBank/DDBJ databases">
        <title>The small core and large imbalanced accessory genome model reveals a collaborative survival strategy of Sorangium cellulosum strains in nature.</title>
        <authorList>
            <person name="Han K."/>
            <person name="Peng R."/>
            <person name="Blom J."/>
            <person name="Li Y.-Z."/>
        </authorList>
    </citation>
    <scope>NUCLEOTIDE SEQUENCE [LARGE SCALE GENOMIC DNA]</scope>
    <source>
        <strain evidence="1 2">So0157-18</strain>
    </source>
</reference>
<dbReference type="Pfam" id="PF09720">
    <property type="entry name" value="Unstab_antitox"/>
    <property type="match status" value="1"/>
</dbReference>
<protein>
    <recommendedName>
        <fullName evidence="3">Addiction module protein</fullName>
    </recommendedName>
</protein>
<evidence type="ECO:0000313" key="1">
    <source>
        <dbReference type="EMBL" id="KYF54844.1"/>
    </source>
</evidence>
<accession>A0A150PGR5</accession>